<dbReference type="AlphaFoldDB" id="A0AAW1GXG9"/>
<accession>A0AAW1GXG9</accession>
<organism evidence="1 2">
    <name type="scientific">Saponaria officinalis</name>
    <name type="common">Common soapwort</name>
    <name type="synonym">Lychnis saponaria</name>
    <dbReference type="NCBI Taxonomy" id="3572"/>
    <lineage>
        <taxon>Eukaryota</taxon>
        <taxon>Viridiplantae</taxon>
        <taxon>Streptophyta</taxon>
        <taxon>Embryophyta</taxon>
        <taxon>Tracheophyta</taxon>
        <taxon>Spermatophyta</taxon>
        <taxon>Magnoliopsida</taxon>
        <taxon>eudicotyledons</taxon>
        <taxon>Gunneridae</taxon>
        <taxon>Pentapetalae</taxon>
        <taxon>Caryophyllales</taxon>
        <taxon>Caryophyllaceae</taxon>
        <taxon>Caryophylleae</taxon>
        <taxon>Saponaria</taxon>
    </lineage>
</organism>
<dbReference type="EMBL" id="JBDFQZ010000013">
    <property type="protein sequence ID" value="KAK9668768.1"/>
    <property type="molecule type" value="Genomic_DNA"/>
</dbReference>
<dbReference type="PANTHER" id="PTHR45786:SF74">
    <property type="entry name" value="ATP-DEPENDENT DNA HELICASE"/>
    <property type="match status" value="1"/>
</dbReference>
<evidence type="ECO:0000313" key="2">
    <source>
        <dbReference type="Proteomes" id="UP001443914"/>
    </source>
</evidence>
<reference evidence="1" key="1">
    <citation type="submission" date="2024-03" db="EMBL/GenBank/DDBJ databases">
        <title>WGS assembly of Saponaria officinalis var. Norfolk2.</title>
        <authorList>
            <person name="Jenkins J."/>
            <person name="Shu S."/>
            <person name="Grimwood J."/>
            <person name="Barry K."/>
            <person name="Goodstein D."/>
            <person name="Schmutz J."/>
            <person name="Leebens-Mack J."/>
            <person name="Osbourn A."/>
        </authorList>
    </citation>
    <scope>NUCLEOTIDE SEQUENCE [LARGE SCALE GENOMIC DNA]</scope>
    <source>
        <strain evidence="1">JIC</strain>
    </source>
</reference>
<evidence type="ECO:0000313" key="1">
    <source>
        <dbReference type="EMBL" id="KAK9668768.1"/>
    </source>
</evidence>
<dbReference type="Proteomes" id="UP001443914">
    <property type="component" value="Unassembled WGS sequence"/>
</dbReference>
<protein>
    <submittedName>
        <fullName evidence="1">Uncharacterized protein</fullName>
    </submittedName>
</protein>
<gene>
    <name evidence="1" type="ORF">RND81_13G085300</name>
</gene>
<comment type="caution">
    <text evidence="1">The sequence shown here is derived from an EMBL/GenBank/DDBJ whole genome shotgun (WGS) entry which is preliminary data.</text>
</comment>
<sequence>MPSSLTQLFISNDDTSKNFRQYVMLYNSTFAFRSLGVKKDNELAHRKRGIYTFRVQGQMYHFINDILPTQERPNIQQIYFYDTELE</sequence>
<dbReference type="PANTHER" id="PTHR45786">
    <property type="entry name" value="DNA BINDING PROTEIN-LIKE"/>
    <property type="match status" value="1"/>
</dbReference>
<proteinExistence type="predicted"/>
<name>A0AAW1GXG9_SAPOF</name>
<keyword evidence="2" id="KW-1185">Reference proteome</keyword>